<dbReference type="OrthoDB" id="9805740at2"/>
<dbReference type="Proteomes" id="UP000031972">
    <property type="component" value="Unassembled WGS sequence"/>
</dbReference>
<reference evidence="1 2" key="1">
    <citation type="submission" date="2015-01" db="EMBL/GenBank/DDBJ databases">
        <title>Jeotgalibacillus campisalis genome sequencing.</title>
        <authorList>
            <person name="Goh K.M."/>
            <person name="Chan K.-G."/>
            <person name="Yaakop A.S."/>
            <person name="Ee R."/>
            <person name="Gan H.M."/>
            <person name="Chan C.S."/>
        </authorList>
    </citation>
    <scope>NUCLEOTIDE SEQUENCE [LARGE SCALE GENOMIC DNA]</scope>
    <source>
        <strain evidence="1 2">SF-57</strain>
    </source>
</reference>
<accession>A0A0C2W9H8</accession>
<dbReference type="RefSeq" id="WP_052476594.1">
    <property type="nucleotide sequence ID" value="NZ_JXRR01000001.1"/>
</dbReference>
<dbReference type="EMBL" id="JXRR01000001">
    <property type="protein sequence ID" value="KIL52693.1"/>
    <property type="molecule type" value="Genomic_DNA"/>
</dbReference>
<dbReference type="SUPFAM" id="SSF55326">
    <property type="entry name" value="PurM N-terminal domain-like"/>
    <property type="match status" value="1"/>
</dbReference>
<proteinExistence type="predicted"/>
<dbReference type="InterPro" id="IPR036921">
    <property type="entry name" value="PurM-like_N_sf"/>
</dbReference>
<name>A0A0C2W9H8_9BACL</name>
<protein>
    <submittedName>
        <fullName evidence="1">Uncharacterized protein</fullName>
    </submittedName>
</protein>
<keyword evidence="2" id="KW-1185">Reference proteome</keyword>
<organism evidence="1 2">
    <name type="scientific">Jeotgalibacillus campisalis</name>
    <dbReference type="NCBI Taxonomy" id="220754"/>
    <lineage>
        <taxon>Bacteria</taxon>
        <taxon>Bacillati</taxon>
        <taxon>Bacillota</taxon>
        <taxon>Bacilli</taxon>
        <taxon>Bacillales</taxon>
        <taxon>Caryophanaceae</taxon>
        <taxon>Jeotgalibacillus</taxon>
    </lineage>
</organism>
<evidence type="ECO:0000313" key="2">
    <source>
        <dbReference type="Proteomes" id="UP000031972"/>
    </source>
</evidence>
<evidence type="ECO:0000313" key="1">
    <source>
        <dbReference type="EMBL" id="KIL52693.1"/>
    </source>
</evidence>
<sequence length="219" mass="24171">MKRSLTGRNAAQWTTGEAEWVITTDNSGGIGLKELDQVQAPYAAVAYYSFRTAVMDGLSAGAIPKMVLLHNFCGNEAWEDLYEGIMKGIHEMGLSGVEVSGSTESNQTMLQSAISITVMGERFRHFKLNEELDWSLEGEPLEGIDVLMFPDKIVSLARAAEIAKDPKTAVLWPVGSKGIAFEWERLHKQYGWPQSTLPFRQNPSKSAGPATCFITGRRK</sequence>
<dbReference type="AlphaFoldDB" id="A0A0C2W9H8"/>
<dbReference type="PATRIC" id="fig|220754.4.peg.22"/>
<gene>
    <name evidence="1" type="ORF">KR50_00220</name>
</gene>
<dbReference type="Gene3D" id="3.30.1330.10">
    <property type="entry name" value="PurM-like, N-terminal domain"/>
    <property type="match status" value="1"/>
</dbReference>
<comment type="caution">
    <text evidence="1">The sequence shown here is derived from an EMBL/GenBank/DDBJ whole genome shotgun (WGS) entry which is preliminary data.</text>
</comment>